<proteinExistence type="predicted"/>
<evidence type="ECO:0000313" key="2">
    <source>
        <dbReference type="EMBL" id="MPC15553.1"/>
    </source>
</evidence>
<feature type="region of interest" description="Disordered" evidence="1">
    <location>
        <begin position="30"/>
        <end position="75"/>
    </location>
</feature>
<keyword evidence="3" id="KW-1185">Reference proteome</keyword>
<dbReference type="AlphaFoldDB" id="A0A5B7D5C6"/>
<accession>A0A5B7D5C6</accession>
<evidence type="ECO:0000256" key="1">
    <source>
        <dbReference type="SAM" id="MobiDB-lite"/>
    </source>
</evidence>
<gene>
    <name evidence="2" type="ORF">E2C01_008349</name>
</gene>
<dbReference type="EMBL" id="VSRR010000436">
    <property type="protein sequence ID" value="MPC15553.1"/>
    <property type="molecule type" value="Genomic_DNA"/>
</dbReference>
<comment type="caution">
    <text evidence="2">The sequence shown here is derived from an EMBL/GenBank/DDBJ whole genome shotgun (WGS) entry which is preliminary data.</text>
</comment>
<feature type="compositionally biased region" description="Basic and acidic residues" evidence="1">
    <location>
        <begin position="33"/>
        <end position="45"/>
    </location>
</feature>
<name>A0A5B7D5C6_PORTR</name>
<sequence length="75" mass="8423">MTIKCVGFELSYNSIACLGRGGGARLHSINQRNLRDRQTERRDRFSPLLTSRTRTSADERRVTGAGGWEGVREAQ</sequence>
<organism evidence="2 3">
    <name type="scientific">Portunus trituberculatus</name>
    <name type="common">Swimming crab</name>
    <name type="synonym">Neptunus trituberculatus</name>
    <dbReference type="NCBI Taxonomy" id="210409"/>
    <lineage>
        <taxon>Eukaryota</taxon>
        <taxon>Metazoa</taxon>
        <taxon>Ecdysozoa</taxon>
        <taxon>Arthropoda</taxon>
        <taxon>Crustacea</taxon>
        <taxon>Multicrustacea</taxon>
        <taxon>Malacostraca</taxon>
        <taxon>Eumalacostraca</taxon>
        <taxon>Eucarida</taxon>
        <taxon>Decapoda</taxon>
        <taxon>Pleocyemata</taxon>
        <taxon>Brachyura</taxon>
        <taxon>Eubrachyura</taxon>
        <taxon>Portunoidea</taxon>
        <taxon>Portunidae</taxon>
        <taxon>Portuninae</taxon>
        <taxon>Portunus</taxon>
    </lineage>
</organism>
<evidence type="ECO:0000313" key="3">
    <source>
        <dbReference type="Proteomes" id="UP000324222"/>
    </source>
</evidence>
<dbReference type="Proteomes" id="UP000324222">
    <property type="component" value="Unassembled WGS sequence"/>
</dbReference>
<protein>
    <submittedName>
        <fullName evidence="2">Uncharacterized protein</fullName>
    </submittedName>
</protein>
<reference evidence="2 3" key="1">
    <citation type="submission" date="2019-05" db="EMBL/GenBank/DDBJ databases">
        <title>Another draft genome of Portunus trituberculatus and its Hox gene families provides insights of decapod evolution.</title>
        <authorList>
            <person name="Jeong J.-H."/>
            <person name="Song I."/>
            <person name="Kim S."/>
            <person name="Choi T."/>
            <person name="Kim D."/>
            <person name="Ryu S."/>
            <person name="Kim W."/>
        </authorList>
    </citation>
    <scope>NUCLEOTIDE SEQUENCE [LARGE SCALE GENOMIC DNA]</scope>
    <source>
        <tissue evidence="2">Muscle</tissue>
    </source>
</reference>